<evidence type="ECO:0000259" key="4">
    <source>
        <dbReference type="Pfam" id="PF00561"/>
    </source>
</evidence>
<organism evidence="6 7">
    <name type="scientific">Colletotrichum sublineola</name>
    <name type="common">Sorghum anthracnose fungus</name>
    <dbReference type="NCBI Taxonomy" id="1173701"/>
    <lineage>
        <taxon>Eukaryota</taxon>
        <taxon>Fungi</taxon>
        <taxon>Dikarya</taxon>
        <taxon>Ascomycota</taxon>
        <taxon>Pezizomycotina</taxon>
        <taxon>Sordariomycetes</taxon>
        <taxon>Hypocreomycetidae</taxon>
        <taxon>Glomerellales</taxon>
        <taxon>Glomerellaceae</taxon>
        <taxon>Colletotrichum</taxon>
        <taxon>Colletotrichum graminicola species complex</taxon>
    </lineage>
</organism>
<dbReference type="Proteomes" id="UP000027238">
    <property type="component" value="Unassembled WGS sequence"/>
</dbReference>
<keyword evidence="2" id="KW-1133">Transmembrane helix</keyword>
<sequence length="1437" mass="163301">MVLSHLVSFLFGYGPGTGAEIPASTSSDSRLVPEKDTSNTLTLPDGRKLGFAQFGLSTGKPIFYCHGLPGSRVEAGHLDQAALDVGARIIATDRPGMGLSTFQPQRTILDHPKDLEHLAAHLELQEYGVMGVSGGGPYALACAASMPHDKLKCVSIVCGIGPPDIGMAGAGWFHWLGFTYGWRYTPRLAGWFFHRQGRFHLSDEMRLALQLEEAEKNNPTFPEQELGIWTDSEIVGRMVMTSRQYYAQGIDGVSHDGHLLGTEFGFDIEDIRSDLPVRLWYGKDDTFVPLNHGKQIANRLGERAHLRVEDDTHASIFFKWRKEILADLVMHMPTFWLEITLPARLAQVLAVPVPYSCHEQDTIETTVGPPNWANLRYWALTVSRQQTAMADPWTIVGSASAILTFVEFAGKCVMTAKNLRQNGRTEDNASIENIMKKMQDLIDRVKLERAGTPTSEAEAGLFAIANQCEDLGRAILKRLHKAIKNEGSLRETIRASVSSVWNEKEVEDLQNQLQRCMTHFNTQMLALMRSETGHKLEQILAIQFSHSKEVDSLHDLITNLSTDQAGALDTLSSLRRLIGDTDSILERINQQRVLDALRVPEMKQRYDQVSDAAQGTFDWLVQSSEISDHPELAVSLSTWLSDGKGIFHISGKPGSGKSTLMKLIDESEDAASLLDVWAGKEKLVKASVFIWKYGGAIQRTVIGVIRSLLFSILTELPDLLPKVLPKYWEPRRLSPWLPISDLHIAPKDVLQAFEHCIDPNGPAQHAHICLMLDGLDELNDPDELHTSFALRLMKWSNKNPSKLKICVSSREENAFMDNFPPQQRLRLHLITKGDVHQLITTRLNGHPRFRTFPERDRDLFCSQIAARSSGVFLWVKLVLNEIYENLDQQRSFEALETTLNQVPEEFEDFIFKIFSSIRKKDREEAYLLFLLAPEFDFAPALVFSFVEDILALGMDDHRAGYHIMTLEDLEIRHANFAARLRGLSRGLLEITTPGPRGLNPFKEDPHHVLAFGSRLWSVHRSINDWLLYSMPATLVEFRNTIDKEGVFLKCLIRYAQFVPWVDGTSIGYHEVNDNLIKLMLKSPAFATDESVHMVQLGKLEHILQEKYRKHAASTNLWNTRHQYSSSIWNGSLLQYSCEHYFVPFVNWSLRNLAWAQETRTRTQLLNKVCDYSRYGDWSRPREFELCLGVFFELGVDPNSECGEQGTRASTPWLTFLVNKMQRDITFFRLRDDCKSFGQNSSPGMRQLLEADADPRIFLVWHTGKQWSGYKVIWDPNYRSNMNTFTRKISQFSHQSKEQQEDMDISREIEFLRKIRVWPLYEETEDEVTLQMTLRELVQACLPKDAGTLLPLIDRNLARRDSNCHTPVEDGSVILQPERHNIQGQHQECGNETKAKEKDVTGEIVRNETQVGLFDTWKLAVIFMVFGVCLGILLAKLF</sequence>
<dbReference type="InterPro" id="IPR000073">
    <property type="entry name" value="AB_hydrolase_1"/>
</dbReference>
<reference evidence="7" key="1">
    <citation type="journal article" date="2014" name="Genome Announc.">
        <title>Draft genome sequence of Colletotrichum sublineola, a destructive pathogen of cultivated sorghum.</title>
        <authorList>
            <person name="Baroncelli R."/>
            <person name="Sanz-Martin J.M."/>
            <person name="Rech G.E."/>
            <person name="Sukno S.A."/>
            <person name="Thon M.R."/>
        </authorList>
    </citation>
    <scope>NUCLEOTIDE SEQUENCE [LARGE SCALE GENOMIC DNA]</scope>
    <source>
        <strain evidence="7">TX430BB</strain>
    </source>
</reference>
<feature type="transmembrane region" description="Helical" evidence="2">
    <location>
        <begin position="1415"/>
        <end position="1434"/>
    </location>
</feature>
<evidence type="ECO:0000256" key="1">
    <source>
        <dbReference type="ARBA" id="ARBA00022737"/>
    </source>
</evidence>
<dbReference type="PANTHER" id="PTHR10039">
    <property type="entry name" value="AMELOGENIN"/>
    <property type="match status" value="1"/>
</dbReference>
<dbReference type="OrthoDB" id="294702at2759"/>
<dbReference type="STRING" id="1173701.A0A066XGK7"/>
<dbReference type="PANTHER" id="PTHR10039:SF5">
    <property type="entry name" value="NACHT DOMAIN-CONTAINING PROTEIN"/>
    <property type="match status" value="1"/>
</dbReference>
<keyword evidence="7" id="KW-1185">Reference proteome</keyword>
<dbReference type="HOGENOM" id="CLU_252082_0_0_1"/>
<evidence type="ECO:0000256" key="2">
    <source>
        <dbReference type="SAM" id="Phobius"/>
    </source>
</evidence>
<name>A0A066XGK7_COLSU</name>
<dbReference type="InterPro" id="IPR027417">
    <property type="entry name" value="P-loop_NTPase"/>
</dbReference>
<proteinExistence type="predicted"/>
<dbReference type="EMBL" id="JMSE01000892">
    <property type="protein sequence ID" value="KDN66769.1"/>
    <property type="molecule type" value="Genomic_DNA"/>
</dbReference>
<dbReference type="Gene3D" id="3.40.50.1820">
    <property type="entry name" value="alpha/beta hydrolase"/>
    <property type="match status" value="1"/>
</dbReference>
<keyword evidence="2" id="KW-0812">Transmembrane</keyword>
<evidence type="ECO:0000256" key="3">
    <source>
        <dbReference type="SAM" id="SignalP"/>
    </source>
</evidence>
<evidence type="ECO:0000259" key="5">
    <source>
        <dbReference type="Pfam" id="PF24883"/>
    </source>
</evidence>
<dbReference type="SUPFAM" id="SSF53474">
    <property type="entry name" value="alpha/beta-Hydrolases"/>
    <property type="match status" value="1"/>
</dbReference>
<dbReference type="eggNOG" id="ENOG502QS8H">
    <property type="taxonomic scope" value="Eukaryota"/>
</dbReference>
<keyword evidence="3" id="KW-0732">Signal</keyword>
<protein>
    <submittedName>
        <fullName evidence="6">Uncharacterized protein</fullName>
    </submittedName>
</protein>
<feature type="signal peptide" evidence="3">
    <location>
        <begin position="1"/>
        <end position="18"/>
    </location>
</feature>
<evidence type="ECO:0000313" key="6">
    <source>
        <dbReference type="EMBL" id="KDN66769.1"/>
    </source>
</evidence>
<dbReference type="InterPro" id="IPR056884">
    <property type="entry name" value="NPHP3-like_N"/>
</dbReference>
<keyword evidence="1" id="KW-0677">Repeat</keyword>
<feature type="domain" description="AB hydrolase-1" evidence="4">
    <location>
        <begin position="60"/>
        <end position="318"/>
    </location>
</feature>
<dbReference type="Pfam" id="PF00561">
    <property type="entry name" value="Abhydrolase_1"/>
    <property type="match status" value="1"/>
</dbReference>
<evidence type="ECO:0000313" key="7">
    <source>
        <dbReference type="Proteomes" id="UP000027238"/>
    </source>
</evidence>
<gene>
    <name evidence="6" type="ORF">CSUB01_08256</name>
</gene>
<keyword evidence="2" id="KW-0472">Membrane</keyword>
<dbReference type="SUPFAM" id="SSF52540">
    <property type="entry name" value="P-loop containing nucleoside triphosphate hydrolases"/>
    <property type="match status" value="1"/>
</dbReference>
<dbReference type="Pfam" id="PF24883">
    <property type="entry name" value="NPHP3_N"/>
    <property type="match status" value="1"/>
</dbReference>
<dbReference type="InterPro" id="IPR029058">
    <property type="entry name" value="AB_hydrolase_fold"/>
</dbReference>
<feature type="domain" description="Nephrocystin 3-like N-terminal" evidence="5">
    <location>
        <begin position="636"/>
        <end position="810"/>
    </location>
</feature>
<feature type="chain" id="PRO_5001630284" evidence="3">
    <location>
        <begin position="19"/>
        <end position="1437"/>
    </location>
</feature>
<comment type="caution">
    <text evidence="6">The sequence shown here is derived from an EMBL/GenBank/DDBJ whole genome shotgun (WGS) entry which is preliminary data.</text>
</comment>
<accession>A0A066XGK7</accession>